<comment type="caution">
    <text evidence="1">The sequence shown here is derived from an EMBL/GenBank/DDBJ whole genome shotgun (WGS) entry which is preliminary data.</text>
</comment>
<protein>
    <submittedName>
        <fullName evidence="1">Uncharacterized protein</fullName>
    </submittedName>
</protein>
<evidence type="ECO:0000313" key="2">
    <source>
        <dbReference type="Proteomes" id="UP000799444"/>
    </source>
</evidence>
<dbReference type="EMBL" id="ML996108">
    <property type="protein sequence ID" value="KAF2738593.1"/>
    <property type="molecule type" value="Genomic_DNA"/>
</dbReference>
<dbReference type="AlphaFoldDB" id="A0A9P4R858"/>
<proteinExistence type="predicted"/>
<name>A0A9P4R858_9PLEO</name>
<organism evidence="1 2">
    <name type="scientific">Polyplosphaeria fusca</name>
    <dbReference type="NCBI Taxonomy" id="682080"/>
    <lineage>
        <taxon>Eukaryota</taxon>
        <taxon>Fungi</taxon>
        <taxon>Dikarya</taxon>
        <taxon>Ascomycota</taxon>
        <taxon>Pezizomycotina</taxon>
        <taxon>Dothideomycetes</taxon>
        <taxon>Pleosporomycetidae</taxon>
        <taxon>Pleosporales</taxon>
        <taxon>Tetraplosphaeriaceae</taxon>
        <taxon>Polyplosphaeria</taxon>
    </lineage>
</organism>
<accession>A0A9P4R858</accession>
<keyword evidence="2" id="KW-1185">Reference proteome</keyword>
<evidence type="ECO:0000313" key="1">
    <source>
        <dbReference type="EMBL" id="KAF2738593.1"/>
    </source>
</evidence>
<gene>
    <name evidence="1" type="ORF">EJ04DRAFT_586010</name>
</gene>
<sequence>MPITEFVFPILKPETAQEALSAVYRESKPFLNFTGIQYRRVGHILRHNADDISSQYRFILNLEWDKPESFYHYYPDAPEFGAFMGAVIKYMAGKATPRLFEPKAQYGSSVAVVDRGVTQLLIAEKVGEKKGEVDGAWEKLVEALKKEGSGSETWSGWGLDNAEGTWTGLLGWKDQEEMDGVVGKGGVAEALRKVKEVVGVEEYVVKFQA</sequence>
<reference evidence="1" key="1">
    <citation type="journal article" date="2020" name="Stud. Mycol.">
        <title>101 Dothideomycetes genomes: a test case for predicting lifestyles and emergence of pathogens.</title>
        <authorList>
            <person name="Haridas S."/>
            <person name="Albert R."/>
            <person name="Binder M."/>
            <person name="Bloem J."/>
            <person name="Labutti K."/>
            <person name="Salamov A."/>
            <person name="Andreopoulos B."/>
            <person name="Baker S."/>
            <person name="Barry K."/>
            <person name="Bills G."/>
            <person name="Bluhm B."/>
            <person name="Cannon C."/>
            <person name="Castanera R."/>
            <person name="Culley D."/>
            <person name="Daum C."/>
            <person name="Ezra D."/>
            <person name="Gonzalez J."/>
            <person name="Henrissat B."/>
            <person name="Kuo A."/>
            <person name="Liang C."/>
            <person name="Lipzen A."/>
            <person name="Lutzoni F."/>
            <person name="Magnuson J."/>
            <person name="Mondo S."/>
            <person name="Nolan M."/>
            <person name="Ohm R."/>
            <person name="Pangilinan J."/>
            <person name="Park H.-J."/>
            <person name="Ramirez L."/>
            <person name="Alfaro M."/>
            <person name="Sun H."/>
            <person name="Tritt A."/>
            <person name="Yoshinaga Y."/>
            <person name="Zwiers L.-H."/>
            <person name="Turgeon B."/>
            <person name="Goodwin S."/>
            <person name="Spatafora J."/>
            <person name="Crous P."/>
            <person name="Grigoriev I."/>
        </authorList>
    </citation>
    <scope>NUCLEOTIDE SEQUENCE</scope>
    <source>
        <strain evidence="1">CBS 125425</strain>
    </source>
</reference>
<dbReference type="OrthoDB" id="4425169at2759"/>
<dbReference type="Proteomes" id="UP000799444">
    <property type="component" value="Unassembled WGS sequence"/>
</dbReference>